<feature type="compositionally biased region" description="Polar residues" evidence="1">
    <location>
        <begin position="22"/>
        <end position="35"/>
    </location>
</feature>
<feature type="compositionally biased region" description="Basic and acidic residues" evidence="1">
    <location>
        <begin position="36"/>
        <end position="49"/>
    </location>
</feature>
<evidence type="ECO:0000313" key="2">
    <source>
        <dbReference type="EMBL" id="KAG9185704.1"/>
    </source>
</evidence>
<accession>A0AAD4FDU9</accession>
<name>A0AAD4FDU9_9PLEO</name>
<dbReference type="EMBL" id="JAANER010000010">
    <property type="protein sequence ID" value="KAG9185704.1"/>
    <property type="molecule type" value="Genomic_DNA"/>
</dbReference>
<feature type="compositionally biased region" description="Basic and acidic residues" evidence="1">
    <location>
        <begin position="1"/>
        <end position="14"/>
    </location>
</feature>
<comment type="caution">
    <text evidence="2">The sequence shown here is derived from an EMBL/GenBank/DDBJ whole genome shotgun (WGS) entry which is preliminary data.</text>
</comment>
<feature type="compositionally biased region" description="Basic and acidic residues" evidence="1">
    <location>
        <begin position="512"/>
        <end position="521"/>
    </location>
</feature>
<feature type="region of interest" description="Disordered" evidence="1">
    <location>
        <begin position="491"/>
        <end position="521"/>
    </location>
</feature>
<dbReference type="AlphaFoldDB" id="A0AAD4FDU9"/>
<gene>
    <name evidence="2" type="ORF">G6011_07035</name>
</gene>
<evidence type="ECO:0000313" key="3">
    <source>
        <dbReference type="Proteomes" id="UP001199106"/>
    </source>
</evidence>
<evidence type="ECO:0000256" key="1">
    <source>
        <dbReference type="SAM" id="MobiDB-lite"/>
    </source>
</evidence>
<feature type="region of interest" description="Disordered" evidence="1">
    <location>
        <begin position="1"/>
        <end position="64"/>
    </location>
</feature>
<protein>
    <submittedName>
        <fullName evidence="2">Uncharacterized protein</fullName>
    </submittedName>
</protein>
<organism evidence="2 3">
    <name type="scientific">Alternaria panax</name>
    <dbReference type="NCBI Taxonomy" id="48097"/>
    <lineage>
        <taxon>Eukaryota</taxon>
        <taxon>Fungi</taxon>
        <taxon>Dikarya</taxon>
        <taxon>Ascomycota</taxon>
        <taxon>Pezizomycotina</taxon>
        <taxon>Dothideomycetes</taxon>
        <taxon>Pleosporomycetidae</taxon>
        <taxon>Pleosporales</taxon>
        <taxon>Pleosporineae</taxon>
        <taxon>Pleosporaceae</taxon>
        <taxon>Alternaria</taxon>
        <taxon>Alternaria sect. Panax</taxon>
    </lineage>
</organism>
<sequence>MVAEAGNHDGKMEMPQDEIASSPKNIPITNTSEQGATEKARLEKEKEAEAGLAKTMNPQPDNDAAVDVSNVREVLERLTIEPATVGAHAVDRTPDVGASNLESAEEEKPSYNPWTDFISRNIERPTTDTRFKDSQHHEAYVLRPHSGKPSGASVVLSSRVESLHLDEAAIRAHLVKLGPKYSIVDAIGELFPEQLVLVQKEAKSRNGRLVLVQYSASADMVTTLGMFKMKSIIFIIITSAGDIDALAGTKTEVKAPNVKPFGPPLWSPQTIRPQLECDGNDHEEHFTTITPKHDYGPNPPSLEELRLRDYAAGRTGPVFSNFDSSRMFSNDVPFGGHQLASCEGRTRYIVVPLSDNADVVVCDKCEIKKQETSCGLCDKSDQQDGSKSLVANPTASILEEKKNHAIPSASPAPTPVDNLMPEPPTPTEGPGTSSKNNPKLDLQTPESEFLPTTTRQFFVDERGATWRELGPAPPTASLKTPMTFIFGQPNTSASAETKPPVFDQVGQDDTEKEAKEDGEPCKHADIQARENGKFCVACGKNVDIESAS</sequence>
<reference evidence="2" key="1">
    <citation type="submission" date="2021-07" db="EMBL/GenBank/DDBJ databases">
        <title>Genome Resource of American Ginseng Black Spot Pathogen Alternaria panax.</title>
        <authorList>
            <person name="Qiu C."/>
            <person name="Wang W."/>
            <person name="Liu Z."/>
        </authorList>
    </citation>
    <scope>NUCLEOTIDE SEQUENCE</scope>
    <source>
        <strain evidence="2">BNCC115425</strain>
    </source>
</reference>
<proteinExistence type="predicted"/>
<feature type="region of interest" description="Disordered" evidence="1">
    <location>
        <begin position="400"/>
        <end position="445"/>
    </location>
</feature>
<keyword evidence="3" id="KW-1185">Reference proteome</keyword>
<dbReference type="Proteomes" id="UP001199106">
    <property type="component" value="Unassembled WGS sequence"/>
</dbReference>